<organism evidence="1 2">
    <name type="scientific">Litorivicinus lipolyticus</name>
    <dbReference type="NCBI Taxonomy" id="418701"/>
    <lineage>
        <taxon>Bacteria</taxon>
        <taxon>Pseudomonadati</taxon>
        <taxon>Pseudomonadota</taxon>
        <taxon>Gammaproteobacteria</taxon>
        <taxon>Oceanospirillales</taxon>
        <taxon>Litorivicinaceae</taxon>
        <taxon>Litorivicinus</taxon>
    </lineage>
</organism>
<reference evidence="1 2" key="1">
    <citation type="submission" date="2019-11" db="EMBL/GenBank/DDBJ databases">
        <authorList>
            <person name="Khan S.A."/>
            <person name="Jeon C.O."/>
            <person name="Chun B.H."/>
        </authorList>
    </citation>
    <scope>NUCLEOTIDE SEQUENCE [LARGE SCALE GENOMIC DNA]</scope>
    <source>
        <strain evidence="1 2">IMCC 1097</strain>
    </source>
</reference>
<proteinExistence type="predicted"/>
<dbReference type="AlphaFoldDB" id="A0A5Q2Q954"/>
<dbReference type="RefSeq" id="WP_153713187.1">
    <property type="nucleotide sequence ID" value="NZ_CP045871.1"/>
</dbReference>
<name>A0A5Q2Q954_9GAMM</name>
<dbReference type="Proteomes" id="UP000388235">
    <property type="component" value="Chromosome"/>
</dbReference>
<evidence type="ECO:0000313" key="1">
    <source>
        <dbReference type="EMBL" id="QGG79683.1"/>
    </source>
</evidence>
<dbReference type="KEGG" id="llp:GH975_03505"/>
<keyword evidence="2" id="KW-1185">Reference proteome</keyword>
<sequence length="176" mass="19549">MSNPQLVQRGQILVQGIGGILRDRNYPSWSEYGRVTVLPSETALIEVFVPSSNVLWPVAMCARTAFDGIKVKGSEWMGTSVWEPGTDQRPLLGVALMQETVGSWWTLDWLQQKVAPGILTARLGWHNNPAALADRLEKFVDVMGADERGVRAASFMTPHIRHLRSLASRRRVSLVG</sequence>
<evidence type="ECO:0000313" key="2">
    <source>
        <dbReference type="Proteomes" id="UP000388235"/>
    </source>
</evidence>
<dbReference type="EMBL" id="CP045871">
    <property type="protein sequence ID" value="QGG79683.1"/>
    <property type="molecule type" value="Genomic_DNA"/>
</dbReference>
<gene>
    <name evidence="1" type="ORF">GH975_03505</name>
</gene>
<accession>A0A5Q2Q954</accession>
<protein>
    <submittedName>
        <fullName evidence="1">Uncharacterized protein</fullName>
    </submittedName>
</protein>